<reference evidence="3 4" key="1">
    <citation type="submission" date="2019-07" db="EMBL/GenBank/DDBJ databases">
        <title>Genomic Encyclopedia of Type Strains, Phase III (KMG-III): the genomes of soil and plant-associated and newly described type strains.</title>
        <authorList>
            <person name="Whitman W."/>
        </authorList>
    </citation>
    <scope>NUCLEOTIDE SEQUENCE [LARGE SCALE GENOMIC DNA]</scope>
    <source>
        <strain evidence="3 4">BL24</strain>
    </source>
</reference>
<accession>A0A5S5CDV9</accession>
<comment type="caution">
    <text evidence="3">The sequence shown here is derived from an EMBL/GenBank/DDBJ whole genome shotgun (WGS) entry which is preliminary data.</text>
</comment>
<dbReference type="AlphaFoldDB" id="A0A5S5CDV9"/>
<gene>
    <name evidence="3" type="ORF">BCM02_102104</name>
</gene>
<dbReference type="RefSeq" id="WP_148928055.1">
    <property type="nucleotide sequence ID" value="NZ_VNHS01000002.1"/>
</dbReference>
<protein>
    <submittedName>
        <fullName evidence="3">Uncharacterized protein</fullName>
    </submittedName>
</protein>
<feature type="chain" id="PRO_5024365485" evidence="2">
    <location>
        <begin position="25"/>
        <end position="96"/>
    </location>
</feature>
<keyword evidence="2" id="KW-0732">Signal</keyword>
<keyword evidence="4" id="KW-1185">Reference proteome</keyword>
<dbReference type="OrthoDB" id="9837358at2"/>
<organism evidence="3 4">
    <name type="scientific">Paenibacillus methanolicus</name>
    <dbReference type="NCBI Taxonomy" id="582686"/>
    <lineage>
        <taxon>Bacteria</taxon>
        <taxon>Bacillati</taxon>
        <taxon>Bacillota</taxon>
        <taxon>Bacilli</taxon>
        <taxon>Bacillales</taxon>
        <taxon>Paenibacillaceae</taxon>
        <taxon>Paenibacillus</taxon>
    </lineage>
</organism>
<sequence>MNKTMIVASAAAVLIAATVICAQAETDGESGASLEPRPKISKRDYERMAPIVAAVNAGRLPIAALQAARPLIDASPRPLSEERAVDARESGYGQTP</sequence>
<evidence type="ECO:0000256" key="2">
    <source>
        <dbReference type="SAM" id="SignalP"/>
    </source>
</evidence>
<dbReference type="Proteomes" id="UP000323257">
    <property type="component" value="Unassembled WGS sequence"/>
</dbReference>
<feature type="compositionally biased region" description="Basic and acidic residues" evidence="1">
    <location>
        <begin position="79"/>
        <end position="89"/>
    </location>
</feature>
<evidence type="ECO:0000256" key="1">
    <source>
        <dbReference type="SAM" id="MobiDB-lite"/>
    </source>
</evidence>
<feature type="region of interest" description="Disordered" evidence="1">
    <location>
        <begin position="73"/>
        <end position="96"/>
    </location>
</feature>
<evidence type="ECO:0000313" key="4">
    <source>
        <dbReference type="Proteomes" id="UP000323257"/>
    </source>
</evidence>
<name>A0A5S5CDV9_9BACL</name>
<dbReference type="EMBL" id="VNHS01000002">
    <property type="protein sequence ID" value="TYP77544.1"/>
    <property type="molecule type" value="Genomic_DNA"/>
</dbReference>
<feature type="signal peptide" evidence="2">
    <location>
        <begin position="1"/>
        <end position="24"/>
    </location>
</feature>
<proteinExistence type="predicted"/>
<evidence type="ECO:0000313" key="3">
    <source>
        <dbReference type="EMBL" id="TYP77544.1"/>
    </source>
</evidence>